<evidence type="ECO:0000256" key="3">
    <source>
        <dbReference type="ARBA" id="ARBA00022448"/>
    </source>
</evidence>
<protein>
    <submittedName>
        <fullName evidence="13">Uncharacterized protein</fullName>
    </submittedName>
</protein>
<dbReference type="Pfam" id="PF00664">
    <property type="entry name" value="ABC_membrane"/>
    <property type="match status" value="2"/>
</dbReference>
<keyword evidence="14" id="KW-1185">Reference proteome</keyword>
<keyword evidence="5" id="KW-0677">Repeat</keyword>
<dbReference type="Gene3D" id="1.20.1560.10">
    <property type="entry name" value="ABC transporter type 1, transmembrane domain"/>
    <property type="match status" value="2"/>
</dbReference>
<dbReference type="InterPro" id="IPR003439">
    <property type="entry name" value="ABC_transporter-like_ATP-bd"/>
</dbReference>
<feature type="transmembrane region" description="Helical" evidence="10">
    <location>
        <begin position="910"/>
        <end position="933"/>
    </location>
</feature>
<dbReference type="CDD" id="cd03250">
    <property type="entry name" value="ABCC_MRP_domain1"/>
    <property type="match status" value="1"/>
</dbReference>
<evidence type="ECO:0000256" key="5">
    <source>
        <dbReference type="ARBA" id="ARBA00022737"/>
    </source>
</evidence>
<organism evidence="13 14">
    <name type="scientific">Blepharisma stoltei</name>
    <dbReference type="NCBI Taxonomy" id="1481888"/>
    <lineage>
        <taxon>Eukaryota</taxon>
        <taxon>Sar</taxon>
        <taxon>Alveolata</taxon>
        <taxon>Ciliophora</taxon>
        <taxon>Postciliodesmatophora</taxon>
        <taxon>Heterotrichea</taxon>
        <taxon>Heterotrichida</taxon>
        <taxon>Blepharismidae</taxon>
        <taxon>Blepharisma</taxon>
    </lineage>
</organism>
<feature type="transmembrane region" description="Helical" evidence="10">
    <location>
        <begin position="821"/>
        <end position="844"/>
    </location>
</feature>
<keyword evidence="9 10" id="KW-0472">Membrane</keyword>
<comment type="similarity">
    <text evidence="2">Belongs to the ABC transporter superfamily. ABCC family. Conjugate transporter (TC 3.A.1.208) subfamily.</text>
</comment>
<dbReference type="GO" id="GO:0016020">
    <property type="term" value="C:membrane"/>
    <property type="evidence" value="ECO:0007669"/>
    <property type="project" value="UniProtKB-SubCell"/>
</dbReference>
<gene>
    <name evidence="13" type="ORF">BSTOLATCC_MIC25464</name>
</gene>
<dbReference type="PANTHER" id="PTHR24223">
    <property type="entry name" value="ATP-BINDING CASSETTE SUB-FAMILY C"/>
    <property type="match status" value="1"/>
</dbReference>
<feature type="domain" description="ABC transmembrane type-1" evidence="12">
    <location>
        <begin position="696"/>
        <end position="917"/>
    </location>
</feature>
<evidence type="ECO:0000256" key="9">
    <source>
        <dbReference type="ARBA" id="ARBA00023136"/>
    </source>
</evidence>
<dbReference type="EMBL" id="CAJZBQ010000024">
    <property type="protein sequence ID" value="CAG9320233.1"/>
    <property type="molecule type" value="Genomic_DNA"/>
</dbReference>
<evidence type="ECO:0000256" key="7">
    <source>
        <dbReference type="ARBA" id="ARBA00022840"/>
    </source>
</evidence>
<evidence type="ECO:0000256" key="2">
    <source>
        <dbReference type="ARBA" id="ARBA00009726"/>
    </source>
</evidence>
<name>A0AAU9J8G5_9CILI</name>
<feature type="transmembrane region" description="Helical" evidence="10">
    <location>
        <begin position="117"/>
        <end position="137"/>
    </location>
</feature>
<dbReference type="PROSITE" id="PS50893">
    <property type="entry name" value="ABC_TRANSPORTER_2"/>
    <property type="match status" value="2"/>
</dbReference>
<proteinExistence type="inferred from homology"/>
<feature type="transmembrane region" description="Helical" evidence="10">
    <location>
        <begin position="945"/>
        <end position="962"/>
    </location>
</feature>
<evidence type="ECO:0000256" key="10">
    <source>
        <dbReference type="SAM" id="Phobius"/>
    </source>
</evidence>
<feature type="domain" description="ABC transporter" evidence="11">
    <location>
        <begin position="1004"/>
        <end position="1238"/>
    </location>
</feature>
<dbReference type="Proteomes" id="UP001162131">
    <property type="component" value="Unassembled WGS sequence"/>
</dbReference>
<feature type="transmembrane region" description="Helical" evidence="10">
    <location>
        <begin position="223"/>
        <end position="240"/>
    </location>
</feature>
<reference evidence="13" key="1">
    <citation type="submission" date="2021-09" db="EMBL/GenBank/DDBJ databases">
        <authorList>
            <consortium name="AG Swart"/>
            <person name="Singh M."/>
            <person name="Singh A."/>
            <person name="Seah K."/>
            <person name="Emmerich C."/>
        </authorList>
    </citation>
    <scope>NUCLEOTIDE SEQUENCE</scope>
    <source>
        <strain evidence="13">ATCC30299</strain>
    </source>
</reference>
<evidence type="ECO:0000313" key="14">
    <source>
        <dbReference type="Proteomes" id="UP001162131"/>
    </source>
</evidence>
<dbReference type="PROSITE" id="PS00211">
    <property type="entry name" value="ABC_TRANSPORTER_1"/>
    <property type="match status" value="1"/>
</dbReference>
<dbReference type="Gene3D" id="3.40.50.300">
    <property type="entry name" value="P-loop containing nucleotide triphosphate hydrolases"/>
    <property type="match status" value="2"/>
</dbReference>
<accession>A0AAU9J8G5</accession>
<evidence type="ECO:0000256" key="8">
    <source>
        <dbReference type="ARBA" id="ARBA00022989"/>
    </source>
</evidence>
<dbReference type="InterPro" id="IPR017871">
    <property type="entry name" value="ABC_transporter-like_CS"/>
</dbReference>
<keyword evidence="8 10" id="KW-1133">Transmembrane helix</keyword>
<comment type="subcellular location">
    <subcellularLocation>
        <location evidence="1">Membrane</location>
        <topology evidence="1">Multi-pass membrane protein</topology>
    </subcellularLocation>
</comment>
<feature type="domain" description="ABC transporter" evidence="11">
    <location>
        <begin position="414"/>
        <end position="635"/>
    </location>
</feature>
<evidence type="ECO:0000256" key="1">
    <source>
        <dbReference type="ARBA" id="ARBA00004141"/>
    </source>
</evidence>
<keyword evidence="4 10" id="KW-0812">Transmembrane</keyword>
<evidence type="ECO:0000313" key="13">
    <source>
        <dbReference type="EMBL" id="CAG9320233.1"/>
    </source>
</evidence>
<dbReference type="FunFam" id="3.40.50.300:FF:000163">
    <property type="entry name" value="Multidrug resistance-associated protein member 4"/>
    <property type="match status" value="1"/>
</dbReference>
<feature type="transmembrane region" description="Helical" evidence="10">
    <location>
        <begin position="730"/>
        <end position="748"/>
    </location>
</feature>
<keyword evidence="3" id="KW-0813">Transport</keyword>
<feature type="transmembrane region" description="Helical" evidence="10">
    <location>
        <begin position="797"/>
        <end position="815"/>
    </location>
</feature>
<feature type="transmembrane region" description="Helical" evidence="10">
    <location>
        <begin position="694"/>
        <end position="718"/>
    </location>
</feature>
<dbReference type="GO" id="GO:0005524">
    <property type="term" value="F:ATP binding"/>
    <property type="evidence" value="ECO:0007669"/>
    <property type="project" value="UniProtKB-KW"/>
</dbReference>
<feature type="transmembrane region" description="Helical" evidence="10">
    <location>
        <begin position="296"/>
        <end position="324"/>
    </location>
</feature>
<keyword evidence="7" id="KW-0067">ATP-binding</keyword>
<dbReference type="PROSITE" id="PS50929">
    <property type="entry name" value="ABC_TM1F"/>
    <property type="match status" value="2"/>
</dbReference>
<dbReference type="InterPro" id="IPR003593">
    <property type="entry name" value="AAA+_ATPase"/>
</dbReference>
<dbReference type="Pfam" id="PF00005">
    <property type="entry name" value="ABC_tran"/>
    <property type="match status" value="2"/>
</dbReference>
<dbReference type="InterPro" id="IPR050173">
    <property type="entry name" value="ABC_transporter_C-like"/>
</dbReference>
<dbReference type="InterPro" id="IPR036640">
    <property type="entry name" value="ABC1_TM_sf"/>
</dbReference>
<comment type="caution">
    <text evidence="13">The sequence shown here is derived from an EMBL/GenBank/DDBJ whole genome shotgun (WGS) entry which is preliminary data.</text>
</comment>
<feature type="domain" description="ABC transmembrane type-1" evidence="12">
    <location>
        <begin position="200"/>
        <end position="337"/>
    </location>
</feature>
<dbReference type="SMART" id="SM00382">
    <property type="entry name" value="AAA"/>
    <property type="match status" value="2"/>
</dbReference>
<feature type="transmembrane region" description="Helical" evidence="10">
    <location>
        <begin position="84"/>
        <end position="105"/>
    </location>
</feature>
<dbReference type="GO" id="GO:0140359">
    <property type="term" value="F:ABC-type transporter activity"/>
    <property type="evidence" value="ECO:0007669"/>
    <property type="project" value="InterPro"/>
</dbReference>
<dbReference type="SUPFAM" id="SSF52540">
    <property type="entry name" value="P-loop containing nucleoside triphosphate hydrolases"/>
    <property type="match status" value="2"/>
</dbReference>
<evidence type="ECO:0000256" key="6">
    <source>
        <dbReference type="ARBA" id="ARBA00022741"/>
    </source>
</evidence>
<dbReference type="GO" id="GO:0016887">
    <property type="term" value="F:ATP hydrolysis activity"/>
    <property type="evidence" value="ECO:0007669"/>
    <property type="project" value="InterPro"/>
</dbReference>
<dbReference type="CDD" id="cd03244">
    <property type="entry name" value="ABCC_MRP_domain2"/>
    <property type="match status" value="1"/>
</dbReference>
<sequence length="1254" mass="141923">MKAVFAYDKANIFQDLFMSWAYQPLQFWTKNKPNPSNVVEIPERIKFESSAERLEKEWEKESKNKNPSFYRALWQAVGWDYTKYSLVGIIGFNLGLIQAIILIYIVDYIHDDNADIVDGLILAAIFTIVTLLCFYIFHWGHFSVRMLISRIKAIVPYVIYKKVLKTSFWEISKGDYKGMIPNLIAAELEFLHGLVPTMMILAAPTFCIGSFVIIGLLIGWEGMLGLVIVILHFPIILLYSDAAGKYRAKVTAHTDRRLKMITNLIEGIRVVKLYGMEDQYLELIKKERREEIKEKFNIYSVYAVNTTIGFAGIALVFLVTFSLYVHFGNTLEADTLFCVVTLLILNYNLSCKMSVLAFYTLIMIKMTMERATKVLLLTDKTYFPNLDSSKELAVSVKNATFAYSDKIPEDDLSEPTDNLLKKEKTQVTAINDLNFELKPGELMIVIGSVGSGKSSLLLGLLQEIYILKGSVNYSGKFAYTGQSPWIISGTIKENVIMDNPFNEEFYNAVLKACGLEMDLAQLSSGDETLIGDNGATLSGGQKARISLARAVYSNKDIILLDDPLSAVDAKVSSHIFTQCIKDFLKGKTVILVTHQVHTISQADKILVLYQGKQLFFGTNEELNDRDDLKLILKELGKLQEIEPDKELVEAKVIKHVDKGEKAVSLQEDEKSLKDISAKTYYEFLRYGYTTIWSFSLLVIVLLLTQAVSSAPVIWLVIWTNESEEDQEEMINIWIFCAIVLIVYIFTYIRYWILVYGITIGGEKLHNKALEGIAKTESVYFDKNQSGRMMNRFSKDTFLMDECFPFFFYEFLFGLIEFVAVLIIISIFILPNIAVVLLYAIYVYWLSRLIVPITKILREIELASKSPILTLSSATINGIATIRSLNLQNKFTADMKAAIEYNLKCNISVELVLRFYTIHMALGAAMICILNGFIVVTYKDYIDESLAAMCICLLISWATYCFWSECLIESNNLMASPQRLMEYAELPPEGEFDNDVPFVVSKGKIEIKDLFMKYQENLSYALHDLNITINPGQKVGIVGRTGSGKTSIMQVLFRLINPSSGTIYIDDQDYRMVGLHKLRKQMSVIPQNPIIFISSFRDNIDPFHEYSEEDIIKACKQASLGDLINSLPNGLETMFTGDSVNLSEGEKQLVCLARAFIRNNKIVVMDEATANVDQKTDKIIHDKIKSTFISSTLLIIAHRLRTIIDSDMIIVMEDGTCKEKGTPKELGENQDSLFRSLILHTGPEESQHLLGSLGV</sequence>
<dbReference type="FunFam" id="3.40.50.300:FF:000973">
    <property type="entry name" value="Multidrug resistance-associated protein 4"/>
    <property type="match status" value="1"/>
</dbReference>
<evidence type="ECO:0000256" key="4">
    <source>
        <dbReference type="ARBA" id="ARBA00022692"/>
    </source>
</evidence>
<dbReference type="PANTHER" id="PTHR24223:SF456">
    <property type="entry name" value="MULTIDRUG RESISTANCE-ASSOCIATED PROTEIN LETHAL(2)03659"/>
    <property type="match status" value="1"/>
</dbReference>
<keyword evidence="6" id="KW-0547">Nucleotide-binding</keyword>
<dbReference type="InterPro" id="IPR027417">
    <property type="entry name" value="P-loop_NTPase"/>
</dbReference>
<evidence type="ECO:0000259" key="12">
    <source>
        <dbReference type="PROSITE" id="PS50929"/>
    </source>
</evidence>
<feature type="transmembrane region" description="Helical" evidence="10">
    <location>
        <begin position="198"/>
        <end position="217"/>
    </location>
</feature>
<dbReference type="SUPFAM" id="SSF90123">
    <property type="entry name" value="ABC transporter transmembrane region"/>
    <property type="match status" value="2"/>
</dbReference>
<dbReference type="AlphaFoldDB" id="A0AAU9J8G5"/>
<feature type="transmembrane region" description="Helical" evidence="10">
    <location>
        <begin position="344"/>
        <end position="364"/>
    </location>
</feature>
<dbReference type="InterPro" id="IPR011527">
    <property type="entry name" value="ABC1_TM_dom"/>
</dbReference>
<evidence type="ECO:0000259" key="11">
    <source>
        <dbReference type="PROSITE" id="PS50893"/>
    </source>
</evidence>